<dbReference type="EMBL" id="JAUHHC010000008">
    <property type="protein sequence ID" value="MDN3923195.1"/>
    <property type="molecule type" value="Genomic_DNA"/>
</dbReference>
<accession>A0ABT8E059</accession>
<name>A0ABT8E059_9BURK</name>
<evidence type="ECO:0000259" key="1">
    <source>
        <dbReference type="Pfam" id="PF00326"/>
    </source>
</evidence>
<dbReference type="InterPro" id="IPR050278">
    <property type="entry name" value="Serine_Prot_S9B/DPPIV"/>
</dbReference>
<dbReference type="Gene3D" id="2.140.10.30">
    <property type="entry name" value="Dipeptidylpeptidase IV, N-terminal domain"/>
    <property type="match status" value="1"/>
</dbReference>
<dbReference type="SUPFAM" id="SSF53474">
    <property type="entry name" value="alpha/beta-Hydrolases"/>
    <property type="match status" value="1"/>
</dbReference>
<dbReference type="Pfam" id="PF00326">
    <property type="entry name" value="Peptidase_S9"/>
    <property type="match status" value="1"/>
</dbReference>
<dbReference type="Proteomes" id="UP001228044">
    <property type="component" value="Unassembled WGS sequence"/>
</dbReference>
<evidence type="ECO:0000313" key="4">
    <source>
        <dbReference type="Proteomes" id="UP001228044"/>
    </source>
</evidence>
<evidence type="ECO:0000313" key="3">
    <source>
        <dbReference type="EMBL" id="MDN3923195.1"/>
    </source>
</evidence>
<dbReference type="Pfam" id="PF00930">
    <property type="entry name" value="DPPIV_N"/>
    <property type="match status" value="1"/>
</dbReference>
<dbReference type="PANTHER" id="PTHR11731">
    <property type="entry name" value="PROTEASE FAMILY S9B,C DIPEPTIDYL-PEPTIDASE IV-RELATED"/>
    <property type="match status" value="1"/>
</dbReference>
<keyword evidence="4" id="KW-1185">Reference proteome</keyword>
<reference evidence="3 4" key="1">
    <citation type="submission" date="2023-06" db="EMBL/GenBank/DDBJ databases">
        <title>Pelomonas sp. PFR6 16S ribosomal RNA gene Genome sequencing and assembly.</title>
        <authorList>
            <person name="Woo H."/>
        </authorList>
    </citation>
    <scope>NUCLEOTIDE SEQUENCE [LARGE SCALE GENOMIC DNA]</scope>
    <source>
        <strain evidence="3 4">PFR6</strain>
    </source>
</reference>
<feature type="domain" description="Peptidase S9 prolyl oligopeptidase catalytic" evidence="1">
    <location>
        <begin position="562"/>
        <end position="750"/>
    </location>
</feature>
<organism evidence="3 4">
    <name type="scientific">Roseateles violae</name>
    <dbReference type="NCBI Taxonomy" id="3058042"/>
    <lineage>
        <taxon>Bacteria</taxon>
        <taxon>Pseudomonadati</taxon>
        <taxon>Pseudomonadota</taxon>
        <taxon>Betaproteobacteria</taxon>
        <taxon>Burkholderiales</taxon>
        <taxon>Sphaerotilaceae</taxon>
        <taxon>Roseateles</taxon>
    </lineage>
</organism>
<sequence length="764" mass="84642">MERSLDWEELEQRYRAAASMAPGRREPLRHGPVTPHWSADGRYFWYERTTALGREHLLVDVQARASSALFDPAALAAALTSILDRQIALSDLQPTRLEFDAQGDLLRFEYAGGRWRWLRGSGQLRREGDAFTPDELASPDGRWAVALKGPNLLLRAADEPAAQGLTTDGVAGYGWGDFVDYTTQASRQAFGPPLKPHALWSPDGRRLAIVRIDRRKVGLMHLVQSVPAEGSRPALYSYPFPMAHDGDEQRERAEVWFVSLDGARVRAQIDVLQTFAHRAFIEGQGRWSADGRHFYIVDNDRLHTSISLWRVDASDGRAERLQFETGPAVVRAAPTLAETPIFHVFSDGRLLWWSQRDGWGHLWLLQPGAPARQLTQGPWQVRELLHVDEATGEVLFTAGGREPGVDPYYRLVYRVDLQGSAPRCLTPEPADHRALEAPHAGNGEPPLRRGLSPCASYFVDVYSTVTQAPISVLRSAATGEILMTLERAEVGHSRPQGLPLPEPFSVPALDGDEEVWGVLYRPLGFDPARSYPVIDLIYAAPQTIAAPHGWDTALYGSLPERLACLGFAVVIIDAPGTPYRSHRFQLAAHGRMEVCGLPDHVNAIRALARKHAWLDEGRVGIAGGSGGGFATVRALADHGDFYRCGAALCGSHDSSAYIPYWGEMFQGAWDAELYARQDNNNIVDRIRGELLLIHGDMDDNCHPSMTLRLVDALIRADRNFDLLLVPNAGHILGSVPYVMRRTQDFFVRHLLGCEPPRPGIPTTS</sequence>
<dbReference type="RefSeq" id="WP_290361505.1">
    <property type="nucleotide sequence ID" value="NZ_JAUHHC010000008.1"/>
</dbReference>
<protein>
    <submittedName>
        <fullName evidence="3">Prolyl oligopeptidase family serine peptidase</fullName>
    </submittedName>
</protein>
<gene>
    <name evidence="3" type="ORF">QWJ38_23150</name>
</gene>
<dbReference type="Gene3D" id="3.40.50.1820">
    <property type="entry name" value="alpha/beta hydrolase"/>
    <property type="match status" value="1"/>
</dbReference>
<proteinExistence type="predicted"/>
<dbReference type="SUPFAM" id="SSF82171">
    <property type="entry name" value="DPP6 N-terminal domain-like"/>
    <property type="match status" value="1"/>
</dbReference>
<dbReference type="InterPro" id="IPR029058">
    <property type="entry name" value="AB_hydrolase_fold"/>
</dbReference>
<evidence type="ECO:0000259" key="2">
    <source>
        <dbReference type="Pfam" id="PF00930"/>
    </source>
</evidence>
<comment type="caution">
    <text evidence="3">The sequence shown here is derived from an EMBL/GenBank/DDBJ whole genome shotgun (WGS) entry which is preliminary data.</text>
</comment>
<dbReference type="InterPro" id="IPR002469">
    <property type="entry name" value="Peptidase_S9B_N"/>
</dbReference>
<feature type="domain" description="Dipeptidylpeptidase IV N-terminal" evidence="2">
    <location>
        <begin position="137"/>
        <end position="465"/>
    </location>
</feature>
<dbReference type="InterPro" id="IPR001375">
    <property type="entry name" value="Peptidase_S9_cat"/>
</dbReference>